<evidence type="ECO:0000313" key="2">
    <source>
        <dbReference type="Proteomes" id="UP001207654"/>
    </source>
</evidence>
<sequence>MMKPSRKWNLAEVLRTRGVMILGAALVLSACGSLEEASAPVEQALSTAKQAAACEDCEPGGGGGGGGPVTPHIEFFEGNNASQDSLGKVYLPPNGEFRSYDLTAAGTNIGIPNDEARSMVLRNIPAGTLIVLCDCPHSAEQCLFADWVYYKVRYETIVSKTIGSFEEDLPSSSENLVMGYWQHPWRSGSERVMDGKVSVIQVFAPGVPDEVVSSVGCDY</sequence>
<protein>
    <recommendedName>
        <fullName evidence="3">Lipoprotein</fullName>
    </recommendedName>
</protein>
<reference evidence="1 2" key="1">
    <citation type="submission" date="2022-11" db="EMBL/GenBank/DDBJ databases">
        <title>Minimal conservation of predation-associated metabolite biosynthetic gene clusters underscores biosynthetic potential of Myxococcota including descriptions for ten novel species: Archangium lansinium sp. nov., Myxococcus landrumus sp. nov., Nannocystis bai.</title>
        <authorList>
            <person name="Ahearne A."/>
            <person name="Stevens C."/>
            <person name="Phillips K."/>
        </authorList>
    </citation>
    <scope>NUCLEOTIDE SEQUENCE [LARGE SCALE GENOMIC DNA]</scope>
    <source>
        <strain evidence="1 2">MIWBW</strain>
    </source>
</reference>
<name>A0ABT4AJD7_9BACT</name>
<gene>
    <name evidence="1" type="ORF">OV287_45930</name>
</gene>
<keyword evidence="2" id="KW-1185">Reference proteome</keyword>
<dbReference type="RefSeq" id="WP_267540396.1">
    <property type="nucleotide sequence ID" value="NZ_JAPNKA010000001.1"/>
</dbReference>
<organism evidence="1 2">
    <name type="scientific">Archangium lansingense</name>
    <dbReference type="NCBI Taxonomy" id="2995310"/>
    <lineage>
        <taxon>Bacteria</taxon>
        <taxon>Pseudomonadati</taxon>
        <taxon>Myxococcota</taxon>
        <taxon>Myxococcia</taxon>
        <taxon>Myxococcales</taxon>
        <taxon>Cystobacterineae</taxon>
        <taxon>Archangiaceae</taxon>
        <taxon>Archangium</taxon>
    </lineage>
</organism>
<dbReference type="PROSITE" id="PS51257">
    <property type="entry name" value="PROKAR_LIPOPROTEIN"/>
    <property type="match status" value="1"/>
</dbReference>
<accession>A0ABT4AJD7</accession>
<dbReference type="Proteomes" id="UP001207654">
    <property type="component" value="Unassembled WGS sequence"/>
</dbReference>
<comment type="caution">
    <text evidence="1">The sequence shown here is derived from an EMBL/GenBank/DDBJ whole genome shotgun (WGS) entry which is preliminary data.</text>
</comment>
<dbReference type="EMBL" id="JAPNKA010000001">
    <property type="protein sequence ID" value="MCY1081811.1"/>
    <property type="molecule type" value="Genomic_DNA"/>
</dbReference>
<proteinExistence type="predicted"/>
<evidence type="ECO:0000313" key="1">
    <source>
        <dbReference type="EMBL" id="MCY1081811.1"/>
    </source>
</evidence>
<evidence type="ECO:0008006" key="3">
    <source>
        <dbReference type="Google" id="ProtNLM"/>
    </source>
</evidence>